<evidence type="ECO:0000256" key="3">
    <source>
        <dbReference type="ARBA" id="ARBA00023163"/>
    </source>
</evidence>
<gene>
    <name evidence="5" type="ORF">ABM34_10560</name>
</gene>
<dbReference type="GO" id="GO:0003677">
    <property type="term" value="F:DNA binding"/>
    <property type="evidence" value="ECO:0007669"/>
    <property type="project" value="UniProtKB-KW"/>
</dbReference>
<dbReference type="SMART" id="SM00347">
    <property type="entry name" value="HTH_MARR"/>
    <property type="match status" value="1"/>
</dbReference>
<dbReference type="RefSeq" id="WP_048705604.1">
    <property type="nucleotide sequence ID" value="NZ_CP012034.1"/>
</dbReference>
<accession>A0A0H4QJ31</accession>
<dbReference type="PROSITE" id="PS50995">
    <property type="entry name" value="HTH_MARR_2"/>
    <property type="match status" value="1"/>
</dbReference>
<dbReference type="InterPro" id="IPR036390">
    <property type="entry name" value="WH_DNA-bd_sf"/>
</dbReference>
<evidence type="ECO:0000256" key="1">
    <source>
        <dbReference type="ARBA" id="ARBA00023015"/>
    </source>
</evidence>
<keyword evidence="6" id="KW-1185">Reference proteome</keyword>
<keyword evidence="1" id="KW-0805">Transcription regulation</keyword>
<name>A0A0H4QJ31_9LACO</name>
<dbReference type="EMBL" id="CP012034">
    <property type="protein sequence ID" value="AKP67927.1"/>
    <property type="molecule type" value="Genomic_DNA"/>
</dbReference>
<evidence type="ECO:0000256" key="2">
    <source>
        <dbReference type="ARBA" id="ARBA00023125"/>
    </source>
</evidence>
<dbReference type="PATRIC" id="fig|1007676.4.peg.2136"/>
<dbReference type="InterPro" id="IPR036388">
    <property type="entry name" value="WH-like_DNA-bd_sf"/>
</dbReference>
<feature type="domain" description="HTH marR-type" evidence="4">
    <location>
        <begin position="2"/>
        <end position="137"/>
    </location>
</feature>
<dbReference type="OrthoDB" id="384891at2"/>
<reference evidence="6" key="1">
    <citation type="submission" date="2015-07" db="EMBL/GenBank/DDBJ databases">
        <title>Lactobacillus ginsenosidimutans/EMML 3141/ whole genome sequencing.</title>
        <authorList>
            <person name="Kim M.K."/>
            <person name="Im W.-T."/>
            <person name="Srinivasan S."/>
            <person name="Lee J.-J."/>
        </authorList>
    </citation>
    <scope>NUCLEOTIDE SEQUENCE [LARGE SCALE GENOMIC DNA]</scope>
    <source>
        <strain evidence="6">EMML 3041</strain>
    </source>
</reference>
<dbReference type="PANTHER" id="PTHR42756">
    <property type="entry name" value="TRANSCRIPTIONAL REGULATOR, MARR"/>
    <property type="match status" value="1"/>
</dbReference>
<dbReference type="GO" id="GO:0003700">
    <property type="term" value="F:DNA-binding transcription factor activity"/>
    <property type="evidence" value="ECO:0007669"/>
    <property type="project" value="InterPro"/>
</dbReference>
<dbReference type="SUPFAM" id="SSF46785">
    <property type="entry name" value="Winged helix' DNA-binding domain"/>
    <property type="match status" value="1"/>
</dbReference>
<dbReference type="Gene3D" id="1.10.10.10">
    <property type="entry name" value="Winged helix-like DNA-binding domain superfamily/Winged helix DNA-binding domain"/>
    <property type="match status" value="1"/>
</dbReference>
<evidence type="ECO:0000313" key="6">
    <source>
        <dbReference type="Proteomes" id="UP000036106"/>
    </source>
</evidence>
<keyword evidence="2" id="KW-0238">DNA-binding</keyword>
<evidence type="ECO:0000259" key="4">
    <source>
        <dbReference type="PROSITE" id="PS50995"/>
    </source>
</evidence>
<dbReference type="Proteomes" id="UP000036106">
    <property type="component" value="Chromosome"/>
</dbReference>
<dbReference type="Pfam" id="PF12802">
    <property type="entry name" value="MarR_2"/>
    <property type="match status" value="1"/>
</dbReference>
<proteinExistence type="predicted"/>
<dbReference type="KEGG" id="lgn:ABM34_10560"/>
<keyword evidence="3" id="KW-0804">Transcription</keyword>
<evidence type="ECO:0000313" key="5">
    <source>
        <dbReference type="EMBL" id="AKP67927.1"/>
    </source>
</evidence>
<dbReference type="PANTHER" id="PTHR42756:SF1">
    <property type="entry name" value="TRANSCRIPTIONAL REPRESSOR OF EMRAB OPERON"/>
    <property type="match status" value="1"/>
</dbReference>
<protein>
    <recommendedName>
        <fullName evidence="4">HTH marR-type domain-containing protein</fullName>
    </recommendedName>
</protein>
<dbReference type="STRING" id="1007676.ABM34_10560"/>
<sequence>MSGNIAHLIKVASNEISRSVNDFASTYDLTGTQVQIIDFLTSVPNNEDVFQKDIEAEFNIRRSTATNILKIMEKKELIKREAVESDSRLKKITVLEKALKIQTNIDDFMKQNDQRILSSLGAFERRGFMHALQKLPEKLQNTEQSEVKKQ</sequence>
<organism evidence="5 6">
    <name type="scientific">Companilactobacillus ginsenosidimutans</name>
    <dbReference type="NCBI Taxonomy" id="1007676"/>
    <lineage>
        <taxon>Bacteria</taxon>
        <taxon>Bacillati</taxon>
        <taxon>Bacillota</taxon>
        <taxon>Bacilli</taxon>
        <taxon>Lactobacillales</taxon>
        <taxon>Lactobacillaceae</taxon>
        <taxon>Companilactobacillus</taxon>
    </lineage>
</organism>
<dbReference type="InterPro" id="IPR000835">
    <property type="entry name" value="HTH_MarR-typ"/>
</dbReference>
<dbReference type="AlphaFoldDB" id="A0A0H4QJ31"/>